<protein>
    <recommendedName>
        <fullName evidence="3">DUF1150 family protein</fullName>
    </recommendedName>
</protein>
<organism evidence="1 2">
    <name type="scientific">Caenispirillum bisanense</name>
    <dbReference type="NCBI Taxonomy" id="414052"/>
    <lineage>
        <taxon>Bacteria</taxon>
        <taxon>Pseudomonadati</taxon>
        <taxon>Pseudomonadota</taxon>
        <taxon>Alphaproteobacteria</taxon>
        <taxon>Rhodospirillales</taxon>
        <taxon>Novispirillaceae</taxon>
        <taxon>Caenispirillum</taxon>
    </lineage>
</organism>
<dbReference type="OrthoDB" id="8449790at2"/>
<evidence type="ECO:0000313" key="2">
    <source>
        <dbReference type="Proteomes" id="UP000219621"/>
    </source>
</evidence>
<evidence type="ECO:0008006" key="3">
    <source>
        <dbReference type="Google" id="ProtNLM"/>
    </source>
</evidence>
<dbReference type="Pfam" id="PF06620">
    <property type="entry name" value="DUF1150"/>
    <property type="match status" value="1"/>
</dbReference>
<accession>A0A286GU12</accession>
<dbReference type="RefSeq" id="WP_097280598.1">
    <property type="nucleotide sequence ID" value="NZ_OCNJ01000008.1"/>
</dbReference>
<dbReference type="InterPro" id="IPR009531">
    <property type="entry name" value="DUF1150"/>
</dbReference>
<dbReference type="EMBL" id="OCNJ01000008">
    <property type="protein sequence ID" value="SOD99053.1"/>
    <property type="molecule type" value="Genomic_DNA"/>
</dbReference>
<evidence type="ECO:0000313" key="1">
    <source>
        <dbReference type="EMBL" id="SOD99053.1"/>
    </source>
</evidence>
<name>A0A286GU12_9PROT</name>
<gene>
    <name evidence="1" type="ORF">SAMN05421508_108203</name>
</gene>
<dbReference type="Proteomes" id="UP000219621">
    <property type="component" value="Unassembled WGS sequence"/>
</dbReference>
<proteinExistence type="predicted"/>
<keyword evidence="2" id="KW-1185">Reference proteome</keyword>
<dbReference type="AlphaFoldDB" id="A0A286GU12"/>
<reference evidence="2" key="1">
    <citation type="submission" date="2017-09" db="EMBL/GenBank/DDBJ databases">
        <authorList>
            <person name="Varghese N."/>
            <person name="Submissions S."/>
        </authorList>
    </citation>
    <scope>NUCLEOTIDE SEQUENCE [LARGE SCALE GENOMIC DNA]</scope>
    <source>
        <strain evidence="2">USBA 140</strain>
    </source>
</reference>
<sequence>MTDKIQSLEQTARPTISPAELAALGAEDLAYAKYMDVDGQVFWSIHAGDGTQLGVAQSRDLAWAAIRQNDLEPVSVH</sequence>